<evidence type="ECO:0000256" key="1">
    <source>
        <dbReference type="ARBA" id="ARBA00004167"/>
    </source>
</evidence>
<dbReference type="EMBL" id="KV429105">
    <property type="protein sequence ID" value="KZT65462.1"/>
    <property type="molecule type" value="Genomic_DNA"/>
</dbReference>
<dbReference type="GO" id="GO:0005743">
    <property type="term" value="C:mitochondrial inner membrane"/>
    <property type="evidence" value="ECO:0007669"/>
    <property type="project" value="TreeGrafter"/>
</dbReference>
<dbReference type="STRING" id="1314783.A0A165MBG4"/>
<gene>
    <name evidence="9" type="ORF">DAEQUDRAFT_676794</name>
</gene>
<keyword evidence="3" id="KW-0812">Transmembrane</keyword>
<name>A0A165MBG4_9APHY</name>
<evidence type="ECO:0008006" key="11">
    <source>
        <dbReference type="Google" id="ProtNLM"/>
    </source>
</evidence>
<keyword evidence="10" id="KW-1185">Reference proteome</keyword>
<organism evidence="9 10">
    <name type="scientific">Daedalea quercina L-15889</name>
    <dbReference type="NCBI Taxonomy" id="1314783"/>
    <lineage>
        <taxon>Eukaryota</taxon>
        <taxon>Fungi</taxon>
        <taxon>Dikarya</taxon>
        <taxon>Basidiomycota</taxon>
        <taxon>Agaricomycotina</taxon>
        <taxon>Agaricomycetes</taxon>
        <taxon>Polyporales</taxon>
        <taxon>Fomitopsis</taxon>
    </lineage>
</organism>
<keyword evidence="6" id="KW-0496">Mitochondrion</keyword>
<accession>A0A165MBG4</accession>
<comment type="similarity">
    <text evidence="8">Belongs to the PET100 family.</text>
</comment>
<dbReference type="PANTHER" id="PTHR33968:SF1">
    <property type="entry name" value="PROTEIN PET100 HOMOLOG, MITOCHONDRIAL"/>
    <property type="match status" value="1"/>
</dbReference>
<dbReference type="GO" id="GO:0033617">
    <property type="term" value="P:mitochondrial respiratory chain complex IV assembly"/>
    <property type="evidence" value="ECO:0007669"/>
    <property type="project" value="InterPro"/>
</dbReference>
<dbReference type="GO" id="GO:0051082">
    <property type="term" value="F:unfolded protein binding"/>
    <property type="evidence" value="ECO:0007669"/>
    <property type="project" value="TreeGrafter"/>
</dbReference>
<evidence type="ECO:0000256" key="8">
    <source>
        <dbReference type="ARBA" id="ARBA00038077"/>
    </source>
</evidence>
<keyword evidence="5" id="KW-1133">Transmembrane helix</keyword>
<sequence>MGGPNLEVFKFAVYVFFPVAMMLHYGDPDWYRKHVLTYKDRIFPPDERLVTKLPTDQSALRDELAKIRARKAERRAEKEREQEEGTA</sequence>
<keyword evidence="4" id="KW-0809">Transit peptide</keyword>
<dbReference type="Proteomes" id="UP000076727">
    <property type="component" value="Unassembled WGS sequence"/>
</dbReference>
<proteinExistence type="inferred from homology"/>
<dbReference type="OrthoDB" id="18175at2759"/>
<reference evidence="9 10" key="1">
    <citation type="journal article" date="2016" name="Mol. Biol. Evol.">
        <title>Comparative Genomics of Early-Diverging Mushroom-Forming Fungi Provides Insights into the Origins of Lignocellulose Decay Capabilities.</title>
        <authorList>
            <person name="Nagy L.G."/>
            <person name="Riley R."/>
            <person name="Tritt A."/>
            <person name="Adam C."/>
            <person name="Daum C."/>
            <person name="Floudas D."/>
            <person name="Sun H."/>
            <person name="Yadav J.S."/>
            <person name="Pangilinan J."/>
            <person name="Larsson K.H."/>
            <person name="Matsuura K."/>
            <person name="Barry K."/>
            <person name="Labutti K."/>
            <person name="Kuo R."/>
            <person name="Ohm R.A."/>
            <person name="Bhattacharya S.S."/>
            <person name="Shirouzu T."/>
            <person name="Yoshinaga Y."/>
            <person name="Martin F.M."/>
            <person name="Grigoriev I.V."/>
            <person name="Hibbett D.S."/>
        </authorList>
    </citation>
    <scope>NUCLEOTIDE SEQUENCE [LARGE SCALE GENOMIC DNA]</scope>
    <source>
        <strain evidence="9 10">L-15889</strain>
    </source>
</reference>
<evidence type="ECO:0000256" key="5">
    <source>
        <dbReference type="ARBA" id="ARBA00022989"/>
    </source>
</evidence>
<dbReference type="PANTHER" id="PTHR33968">
    <property type="entry name" value="PROTEIN PET100 HOMOLOG, MITOCHONDRIAL"/>
    <property type="match status" value="1"/>
</dbReference>
<protein>
    <recommendedName>
        <fullName evidence="11">Mitochondrial cytochrome c oxidase assembly factor</fullName>
    </recommendedName>
</protein>
<evidence type="ECO:0000256" key="2">
    <source>
        <dbReference type="ARBA" id="ARBA00004325"/>
    </source>
</evidence>
<evidence type="ECO:0000256" key="6">
    <source>
        <dbReference type="ARBA" id="ARBA00023128"/>
    </source>
</evidence>
<evidence type="ECO:0000313" key="10">
    <source>
        <dbReference type="Proteomes" id="UP000076727"/>
    </source>
</evidence>
<dbReference type="AlphaFoldDB" id="A0A165MBG4"/>
<comment type="subcellular location">
    <subcellularLocation>
        <location evidence="1">Membrane</location>
        <topology evidence="1">Single-pass membrane protein</topology>
    </subcellularLocation>
    <subcellularLocation>
        <location evidence="2">Mitochondrion membrane</location>
    </subcellularLocation>
</comment>
<evidence type="ECO:0000256" key="7">
    <source>
        <dbReference type="ARBA" id="ARBA00023136"/>
    </source>
</evidence>
<evidence type="ECO:0000313" key="9">
    <source>
        <dbReference type="EMBL" id="KZT65462.1"/>
    </source>
</evidence>
<evidence type="ECO:0000256" key="3">
    <source>
        <dbReference type="ARBA" id="ARBA00022692"/>
    </source>
</evidence>
<evidence type="ECO:0000256" key="4">
    <source>
        <dbReference type="ARBA" id="ARBA00022946"/>
    </source>
</evidence>
<dbReference type="Pfam" id="PF09803">
    <property type="entry name" value="Pet100"/>
    <property type="match status" value="1"/>
</dbReference>
<keyword evidence="7" id="KW-0472">Membrane</keyword>
<dbReference type="InterPro" id="IPR018625">
    <property type="entry name" value="Pet100"/>
</dbReference>